<dbReference type="SUPFAM" id="SSF55729">
    <property type="entry name" value="Acyl-CoA N-acyltransferases (Nat)"/>
    <property type="match status" value="1"/>
</dbReference>
<evidence type="ECO:0000313" key="3">
    <source>
        <dbReference type="Proteomes" id="UP001275440"/>
    </source>
</evidence>
<dbReference type="RefSeq" id="WP_371305693.1">
    <property type="nucleotide sequence ID" value="NZ_JAWKJJ010000001.1"/>
</dbReference>
<keyword evidence="3" id="KW-1185">Reference proteome</keyword>
<dbReference type="Pfam" id="PF08445">
    <property type="entry name" value="FR47"/>
    <property type="match status" value="1"/>
</dbReference>
<gene>
    <name evidence="2" type="ORF">F8M49_27565</name>
</gene>
<dbReference type="CDD" id="cd04301">
    <property type="entry name" value="NAT_SF"/>
    <property type="match status" value="1"/>
</dbReference>
<dbReference type="InterPro" id="IPR000182">
    <property type="entry name" value="GNAT_dom"/>
</dbReference>
<dbReference type="EMBL" id="WBMO01000005">
    <property type="protein sequence ID" value="MDV2478225.1"/>
    <property type="molecule type" value="Genomic_DNA"/>
</dbReference>
<evidence type="ECO:0000313" key="2">
    <source>
        <dbReference type="EMBL" id="MDV2478225.1"/>
    </source>
</evidence>
<evidence type="ECO:0000259" key="1">
    <source>
        <dbReference type="PROSITE" id="PS51186"/>
    </source>
</evidence>
<proteinExistence type="predicted"/>
<reference evidence="2 3" key="1">
    <citation type="submission" date="2019-10" db="EMBL/GenBank/DDBJ databases">
        <title>Draft Genome Assembly of Rhodococcus zopfii DSM44189.</title>
        <authorList>
            <person name="Sutton J.M."/>
            <person name="Akob D.M."/>
            <person name="Bushman T.J."/>
        </authorList>
    </citation>
    <scope>NUCLEOTIDE SEQUENCE [LARGE SCALE GENOMIC DNA]</scope>
    <source>
        <strain evidence="2 3">DSM 44189</strain>
    </source>
</reference>
<dbReference type="PROSITE" id="PS51186">
    <property type="entry name" value="GNAT"/>
    <property type="match status" value="1"/>
</dbReference>
<dbReference type="InterPro" id="IPR016181">
    <property type="entry name" value="Acyl_CoA_acyltransferase"/>
</dbReference>
<accession>A0ABU3WW65</accession>
<comment type="caution">
    <text evidence="2">The sequence shown here is derived from an EMBL/GenBank/DDBJ whole genome shotgun (WGS) entry which is preliminary data.</text>
</comment>
<dbReference type="Proteomes" id="UP001275440">
    <property type="component" value="Unassembled WGS sequence"/>
</dbReference>
<feature type="domain" description="N-acetyltransferase" evidence="1">
    <location>
        <begin position="111"/>
        <end position="242"/>
    </location>
</feature>
<organism evidence="2 3">
    <name type="scientific">Rhodococcus zopfii</name>
    <dbReference type="NCBI Taxonomy" id="43772"/>
    <lineage>
        <taxon>Bacteria</taxon>
        <taxon>Bacillati</taxon>
        <taxon>Actinomycetota</taxon>
        <taxon>Actinomycetes</taxon>
        <taxon>Mycobacteriales</taxon>
        <taxon>Nocardiaceae</taxon>
        <taxon>Rhodococcus</taxon>
    </lineage>
</organism>
<name>A0ABU3WW65_9NOCA</name>
<dbReference type="Gene3D" id="3.40.630.30">
    <property type="match status" value="1"/>
</dbReference>
<dbReference type="InterPro" id="IPR013653">
    <property type="entry name" value="GCN5-like_dom"/>
</dbReference>
<sequence>MTKAPTVDTTAVDEDVHPLDDPIRESLRGVHAHFARWSGRIGGYHPDVAGHIGHPAVMRDEDWADLAALVGPGTELAVRGPGHEPPPDWATIGSFGLVQMDGTDLVVEPDPHLVVLGAADVPDILDLVARTRPGPYLPRTVEMGDYLGIRVDGRLVAMAGERLHPPGWTEISAVCTDAEFRGLGFGTRLVRAVGAGIRARGEVPFLHASAANSTAIRLYESLGFTLRKRSVLTRVRTPSNRASRGTVSG</sequence>
<protein>
    <submittedName>
        <fullName evidence="2">GNAT family N-acetyltransferase</fullName>
    </submittedName>
</protein>